<organism evidence="8 9">
    <name type="scientific">Alcanivorax quisquiliarum</name>
    <dbReference type="NCBI Taxonomy" id="2933565"/>
    <lineage>
        <taxon>Bacteria</taxon>
        <taxon>Pseudomonadati</taxon>
        <taxon>Pseudomonadota</taxon>
        <taxon>Gammaproteobacteria</taxon>
        <taxon>Oceanospirillales</taxon>
        <taxon>Alcanivoracaceae</taxon>
        <taxon>Alcanivorax</taxon>
    </lineage>
</organism>
<reference evidence="8" key="1">
    <citation type="submission" date="2022-04" db="EMBL/GenBank/DDBJ databases">
        <title>Alcanivorax sp. CY1518 draft genome sequence.</title>
        <authorList>
            <person name="Zhao G."/>
            <person name="An M."/>
        </authorList>
    </citation>
    <scope>NUCLEOTIDE SEQUENCE</scope>
    <source>
        <strain evidence="8">CY1518</strain>
    </source>
</reference>
<dbReference type="EMBL" id="JALKII010000001">
    <property type="protein sequence ID" value="MCK0536608.1"/>
    <property type="molecule type" value="Genomic_DNA"/>
</dbReference>
<evidence type="ECO:0000313" key="8">
    <source>
        <dbReference type="EMBL" id="MCK0536608.1"/>
    </source>
</evidence>
<feature type="transmembrane region" description="Helical" evidence="6">
    <location>
        <begin position="781"/>
        <end position="802"/>
    </location>
</feature>
<dbReference type="PANTHER" id="PTHR30287">
    <property type="entry name" value="MEMBRANE COMPONENT OF PREDICTED ABC SUPERFAMILY METABOLITE UPTAKE TRANSPORTER"/>
    <property type="match status" value="1"/>
</dbReference>
<name>A0ABT0E467_9GAMM</name>
<sequence length="816" mass="87172">MKPVLLRPWRDSAFRILALAVCIAALSLASIVLLRAELEQRFIIRSAEMLGGDLMLVGSEPPEASQLDTLAALRQAQVADFASVVMHGDEMLLVSARAVDHHYPLYGQLHIAADRFAPATVVAQGPPPGEVWVADQVLDRLGVQMGEPLHIGRLPLTLTAVIRQEPDQGAGFYSMNPRVLLHQADLAATGVLGPGTRVRHRLMLGGDAASITAANLAIEGTLRADQSLRTVADAADRTRGPLHQLTLWVSLGVLLVSLLCGAAVFLATSQRVRRRARLAALLRSFGASRRQVTTRLLGEEFVAVVPAAILGTGLGISLILLVRQLLGWQGPLAAATGDWIAVLAGPLVLWLAFALPRLLSLVRVPAVDVLGGRLDTHPVAGALELAAALGAPVMLAALLTGSLEELGQLLLLLILLGALLPALLWPLLKALDVGSRRLPLASRLAIRRLSRRPGLTLPLLASLTVAMAVLGLAGLVGNQLLDDWRKRLPEQAPNHFVFNLFEQDLPPLQAWLNAHQASSQPLYPIVRGRLTDINQVPVQDAVTKENDDAQRALNRDLALTAIQPGQTLPPSNRVISGDWPPQAGGVSVEKELAHNLGLALRDQVQFVTSQGTLTADITSIREVDWESFEPNFYFMFASEGLAGQDITWLTSFWLPEGDGARLAALLRDLPHITVIDVRALLDQAQALVTQASHATALLAILLMAAALLVLGAALLGAQAQRGQDNALLRTLGAGRPLISRVTWLESLLLGLCAALGATLIMLAALYPLAQRLFAGALPWSPWLLLPVGLGLVVTLAGVRLGARAQRHAPLALLRQA</sequence>
<dbReference type="Pfam" id="PF02687">
    <property type="entry name" value="FtsX"/>
    <property type="match status" value="1"/>
</dbReference>
<keyword evidence="3 6" id="KW-0812">Transmembrane</keyword>
<evidence type="ECO:0000256" key="2">
    <source>
        <dbReference type="ARBA" id="ARBA00022475"/>
    </source>
</evidence>
<keyword evidence="9" id="KW-1185">Reference proteome</keyword>
<feature type="transmembrane region" description="Helical" evidence="6">
    <location>
        <begin position="696"/>
        <end position="717"/>
    </location>
</feature>
<dbReference type="Proteomes" id="UP001165524">
    <property type="component" value="Unassembled WGS sequence"/>
</dbReference>
<feature type="transmembrane region" description="Helical" evidence="6">
    <location>
        <begin position="455"/>
        <end position="477"/>
    </location>
</feature>
<dbReference type="RefSeq" id="WP_246948062.1">
    <property type="nucleotide sequence ID" value="NZ_JALKII010000001.1"/>
</dbReference>
<accession>A0ABT0E467</accession>
<dbReference type="InterPro" id="IPR038766">
    <property type="entry name" value="Membrane_comp_ABC_pdt"/>
</dbReference>
<evidence type="ECO:0000259" key="7">
    <source>
        <dbReference type="Pfam" id="PF02687"/>
    </source>
</evidence>
<dbReference type="InterPro" id="IPR003838">
    <property type="entry name" value="ABC3_permease_C"/>
</dbReference>
<gene>
    <name evidence="8" type="ORF">MU846_02700</name>
</gene>
<protein>
    <submittedName>
        <fullName evidence="8">ABC transporter permease</fullName>
    </submittedName>
</protein>
<proteinExistence type="predicted"/>
<keyword evidence="2" id="KW-1003">Cell membrane</keyword>
<evidence type="ECO:0000256" key="4">
    <source>
        <dbReference type="ARBA" id="ARBA00022989"/>
    </source>
</evidence>
<feature type="domain" description="ABC3 transporter permease C-terminal" evidence="7">
    <location>
        <begin position="253"/>
        <end position="361"/>
    </location>
</feature>
<feature type="transmembrane region" description="Helical" evidence="6">
    <location>
        <begin position="379"/>
        <end position="400"/>
    </location>
</feature>
<feature type="transmembrane region" description="Helical" evidence="6">
    <location>
        <begin position="747"/>
        <end position="769"/>
    </location>
</feature>
<comment type="caution">
    <text evidence="8">The sequence shown here is derived from an EMBL/GenBank/DDBJ whole genome shotgun (WGS) entry which is preliminary data.</text>
</comment>
<evidence type="ECO:0000256" key="6">
    <source>
        <dbReference type="SAM" id="Phobius"/>
    </source>
</evidence>
<dbReference type="PANTHER" id="PTHR30287:SF1">
    <property type="entry name" value="INNER MEMBRANE PROTEIN"/>
    <property type="match status" value="1"/>
</dbReference>
<feature type="transmembrane region" description="Helical" evidence="6">
    <location>
        <begin position="340"/>
        <end position="359"/>
    </location>
</feature>
<feature type="transmembrane region" description="Helical" evidence="6">
    <location>
        <begin position="406"/>
        <end position="428"/>
    </location>
</feature>
<evidence type="ECO:0000256" key="5">
    <source>
        <dbReference type="ARBA" id="ARBA00023136"/>
    </source>
</evidence>
<feature type="transmembrane region" description="Helical" evidence="6">
    <location>
        <begin position="301"/>
        <end position="320"/>
    </location>
</feature>
<keyword evidence="4 6" id="KW-1133">Transmembrane helix</keyword>
<evidence type="ECO:0000256" key="3">
    <source>
        <dbReference type="ARBA" id="ARBA00022692"/>
    </source>
</evidence>
<keyword evidence="5 6" id="KW-0472">Membrane</keyword>
<feature type="transmembrane region" description="Helical" evidence="6">
    <location>
        <begin position="245"/>
        <end position="267"/>
    </location>
</feature>
<evidence type="ECO:0000256" key="1">
    <source>
        <dbReference type="ARBA" id="ARBA00004651"/>
    </source>
</evidence>
<comment type="subcellular location">
    <subcellularLocation>
        <location evidence="1">Cell membrane</location>
        <topology evidence="1">Multi-pass membrane protein</topology>
    </subcellularLocation>
</comment>
<evidence type="ECO:0000313" key="9">
    <source>
        <dbReference type="Proteomes" id="UP001165524"/>
    </source>
</evidence>